<evidence type="ECO:0000313" key="2">
    <source>
        <dbReference type="EMBL" id="SDI52551.1"/>
    </source>
</evidence>
<keyword evidence="1" id="KW-0732">Signal</keyword>
<accession>A0A1G8LA61</accession>
<dbReference type="Proteomes" id="UP000199636">
    <property type="component" value="Unassembled WGS sequence"/>
</dbReference>
<name>A0A1G8LA61_9PSED</name>
<protein>
    <recommendedName>
        <fullName evidence="4">Carboxypeptidase regulatory-like domain-containing protein</fullName>
    </recommendedName>
</protein>
<feature type="chain" id="PRO_5011643934" description="Carboxypeptidase regulatory-like domain-containing protein" evidence="1">
    <location>
        <begin position="27"/>
        <end position="149"/>
    </location>
</feature>
<dbReference type="STRING" id="428992.SAMN05216272_11143"/>
<dbReference type="OrthoDB" id="8926484at2"/>
<dbReference type="AlphaFoldDB" id="A0A1G8LA61"/>
<feature type="signal peptide" evidence="1">
    <location>
        <begin position="1"/>
        <end position="26"/>
    </location>
</feature>
<reference evidence="3" key="1">
    <citation type="submission" date="2016-10" db="EMBL/GenBank/DDBJ databases">
        <authorList>
            <person name="Varghese N."/>
            <person name="Submissions S."/>
        </authorList>
    </citation>
    <scope>NUCLEOTIDE SEQUENCE [LARGE SCALE GENOMIC DNA]</scope>
    <source>
        <strain evidence="3">CCM 7469</strain>
    </source>
</reference>
<dbReference type="RefSeq" id="WP_090266593.1">
    <property type="nucleotide sequence ID" value="NZ_FNDS01000011.1"/>
</dbReference>
<proteinExistence type="predicted"/>
<sequence>MKYSHRSVLSRIAFSLFLGVSSIAFAVAADQPIDHNSVQLQPQVQNGISYLTGGIGLDESTALKQTQGYNLHMTFSSGPSNQYLGSVDVVIQDTKGASLLSLSQVGPMIYVKLPAGKYIVLATLNGNQQRNTIALDGKSTGTLNFHWND</sequence>
<organism evidence="2 3">
    <name type="scientific">Pseudomonas panipatensis</name>
    <dbReference type="NCBI Taxonomy" id="428992"/>
    <lineage>
        <taxon>Bacteria</taxon>
        <taxon>Pseudomonadati</taxon>
        <taxon>Pseudomonadota</taxon>
        <taxon>Gammaproteobacteria</taxon>
        <taxon>Pseudomonadales</taxon>
        <taxon>Pseudomonadaceae</taxon>
        <taxon>Pseudomonas</taxon>
    </lineage>
</organism>
<evidence type="ECO:0000256" key="1">
    <source>
        <dbReference type="SAM" id="SignalP"/>
    </source>
</evidence>
<gene>
    <name evidence="2" type="ORF">SAMN05216272_11143</name>
</gene>
<evidence type="ECO:0000313" key="3">
    <source>
        <dbReference type="Proteomes" id="UP000199636"/>
    </source>
</evidence>
<evidence type="ECO:0008006" key="4">
    <source>
        <dbReference type="Google" id="ProtNLM"/>
    </source>
</evidence>
<keyword evidence="3" id="KW-1185">Reference proteome</keyword>
<dbReference type="EMBL" id="FNDS01000011">
    <property type="protein sequence ID" value="SDI52551.1"/>
    <property type="molecule type" value="Genomic_DNA"/>
</dbReference>